<evidence type="ECO:0000313" key="1">
    <source>
        <dbReference type="EMBL" id="CCJ29413.1"/>
    </source>
</evidence>
<dbReference type="VEuPathDB" id="FungiDB:PNEJI1_002255"/>
<gene>
    <name evidence="1" type="ORF">PNEJI1_002255</name>
</gene>
<dbReference type="InParanoid" id="L0PAN6"/>
<sequence>MEFPKNYINLDYILKKNNLNNNVSRVNVNIAVTVFEIFNFGACQIDAAISSISIFIPIYEEVGPYTSSINVLTLYTSFIYVFSTRPFTTRADRVSSSATSLHVTIGTPNVTFIDATPAKWKVFKVI</sequence>
<name>L0PAN6_PNEJI</name>
<protein>
    <submittedName>
        <fullName evidence="1">Uncharacterized protein</fullName>
    </submittedName>
</protein>
<comment type="caution">
    <text evidence="1">The sequence shown here is derived from an EMBL/GenBank/DDBJ whole genome shotgun (WGS) entry which is preliminary data.</text>
</comment>
<evidence type="ECO:0000313" key="2">
    <source>
        <dbReference type="Proteomes" id="UP000010422"/>
    </source>
</evidence>
<dbReference type="AlphaFoldDB" id="L0PAN6"/>
<dbReference type="EMBL" id="CAKM01000183">
    <property type="protein sequence ID" value="CCJ29413.1"/>
    <property type="molecule type" value="Genomic_DNA"/>
</dbReference>
<accession>L0PAN6</accession>
<reference evidence="1 2" key="1">
    <citation type="journal article" date="2012" name="MBio">
        <title>De novo assembly of the Pneumocystis jirovecii genome from a single bronchoalveolar lavage fluid specimen from a patient.</title>
        <authorList>
            <person name="Cisse O.H."/>
            <person name="Pagni M."/>
            <person name="Hauser P.M."/>
        </authorList>
    </citation>
    <scope>NUCLEOTIDE SEQUENCE [LARGE SCALE GENOMIC DNA]</scope>
    <source>
        <strain evidence="1 2">SE8</strain>
    </source>
</reference>
<dbReference type="Proteomes" id="UP000010422">
    <property type="component" value="Unassembled WGS sequence"/>
</dbReference>
<proteinExistence type="predicted"/>
<organism evidence="2">
    <name type="scientific">Pneumocystis jirovecii</name>
    <name type="common">Human pneumocystis pneumonia agent</name>
    <dbReference type="NCBI Taxonomy" id="42068"/>
    <lineage>
        <taxon>Eukaryota</taxon>
        <taxon>Fungi</taxon>
        <taxon>Dikarya</taxon>
        <taxon>Ascomycota</taxon>
        <taxon>Taphrinomycotina</taxon>
        <taxon>Pneumocystomycetes</taxon>
        <taxon>Pneumocystaceae</taxon>
        <taxon>Pneumocystis</taxon>
    </lineage>
</organism>